<evidence type="ECO:0000256" key="8">
    <source>
        <dbReference type="ARBA" id="ARBA00032024"/>
    </source>
</evidence>
<dbReference type="EC" id="1.1.1.169" evidence="3 10"/>
<comment type="similarity">
    <text evidence="2 10">Belongs to the ketopantoate reductase family.</text>
</comment>
<dbReference type="Pfam" id="PF02558">
    <property type="entry name" value="ApbA"/>
    <property type="match status" value="1"/>
</dbReference>
<dbReference type="Pfam" id="PF08546">
    <property type="entry name" value="ApbA_C"/>
    <property type="match status" value="1"/>
</dbReference>
<sequence>MSDRILIAGAGAIGGFYGALLAKAGAEVSVVCRSDYDVVSQQGYRINSYALGHWQFLPTQVLRHSREFSGEADYLILCSKVTPDVDRVALIRDAVQANTSIVFIQNGVDIEAELQTAFPDNELVSGLAFICCNRLAPADIHHLSYGKLTLGNLPGSVSEKTRHLQQLFLRAGIECTLSEDIVSSRWQKCVWNAPFNPLSVLSGGLPTLDILQNQEALVRRIMQEVCDIAAACGHVLPEDIVESNIQNTYAMPPYRTSMLLDFERGQAMETEAILGNAARAAQRHRVSCPALQTLYALMKLRELKIQADRQEKSAP</sequence>
<dbReference type="Proteomes" id="UP001162780">
    <property type="component" value="Chromosome"/>
</dbReference>
<dbReference type="SUPFAM" id="SSF51735">
    <property type="entry name" value="NAD(P)-binding Rossmann-fold domains"/>
    <property type="match status" value="1"/>
</dbReference>
<evidence type="ECO:0000256" key="6">
    <source>
        <dbReference type="ARBA" id="ARBA00022857"/>
    </source>
</evidence>
<name>A0ABY7GKP0_9GAMM</name>
<dbReference type="EMBL" id="CP113517">
    <property type="protein sequence ID" value="WAR45069.1"/>
    <property type="molecule type" value="Genomic_DNA"/>
</dbReference>
<evidence type="ECO:0000256" key="5">
    <source>
        <dbReference type="ARBA" id="ARBA00022655"/>
    </source>
</evidence>
<evidence type="ECO:0000256" key="1">
    <source>
        <dbReference type="ARBA" id="ARBA00004994"/>
    </source>
</evidence>
<dbReference type="PANTHER" id="PTHR21708:SF26">
    <property type="entry name" value="2-DEHYDROPANTOATE 2-REDUCTASE"/>
    <property type="match status" value="1"/>
</dbReference>
<evidence type="ECO:0000313" key="14">
    <source>
        <dbReference type="Proteomes" id="UP001162780"/>
    </source>
</evidence>
<feature type="domain" description="Ketopantoate reductase C-terminal" evidence="12">
    <location>
        <begin position="180"/>
        <end position="301"/>
    </location>
</feature>
<comment type="pathway">
    <text evidence="1 10">Cofactor biosynthesis; (R)-pantothenate biosynthesis; (R)-pantoate from 3-methyl-2-oxobutanoate: step 2/2.</text>
</comment>
<dbReference type="InterPro" id="IPR003710">
    <property type="entry name" value="ApbA"/>
</dbReference>
<evidence type="ECO:0000256" key="3">
    <source>
        <dbReference type="ARBA" id="ARBA00013014"/>
    </source>
</evidence>
<dbReference type="PANTHER" id="PTHR21708">
    <property type="entry name" value="PROBABLE 2-DEHYDROPANTOATE 2-REDUCTASE"/>
    <property type="match status" value="1"/>
</dbReference>
<organism evidence="13 14">
    <name type="scientific">Methylomonas rapida</name>
    <dbReference type="NCBI Taxonomy" id="2963939"/>
    <lineage>
        <taxon>Bacteria</taxon>
        <taxon>Pseudomonadati</taxon>
        <taxon>Pseudomonadota</taxon>
        <taxon>Gammaproteobacteria</taxon>
        <taxon>Methylococcales</taxon>
        <taxon>Methylococcaceae</taxon>
        <taxon>Methylomonas</taxon>
    </lineage>
</organism>
<dbReference type="Gene3D" id="1.10.1040.10">
    <property type="entry name" value="N-(1-d-carboxylethyl)-l-norvaline Dehydrogenase, domain 2"/>
    <property type="match status" value="1"/>
</dbReference>
<reference evidence="13" key="1">
    <citation type="submission" date="2022-11" db="EMBL/GenBank/DDBJ databases">
        <title>Methylomonas rapida sp. nov., Carotenoid-Producing Obligate Methanotrophs with High Growth Characteristics and Biotechnological Potential.</title>
        <authorList>
            <person name="Tikhonova E.N."/>
            <person name="Suleimanov R.Z."/>
            <person name="Miroshnikov K."/>
            <person name="Oshkin I.Y."/>
            <person name="Belova S.E."/>
            <person name="Danilova O.V."/>
            <person name="Ashikhmin A."/>
            <person name="Konopkin A."/>
            <person name="But S.Y."/>
            <person name="Khmelenina V.N."/>
            <person name="Kuznetsov N."/>
            <person name="Pimenov N.V."/>
            <person name="Dedysh S.N."/>
        </authorList>
    </citation>
    <scope>NUCLEOTIDE SEQUENCE</scope>
    <source>
        <strain evidence="13">MP1</strain>
    </source>
</reference>
<dbReference type="RefSeq" id="WP_255190035.1">
    <property type="nucleotide sequence ID" value="NZ_CP113517.1"/>
</dbReference>
<dbReference type="InterPro" id="IPR051402">
    <property type="entry name" value="KPR-Related"/>
</dbReference>
<evidence type="ECO:0000259" key="12">
    <source>
        <dbReference type="Pfam" id="PF08546"/>
    </source>
</evidence>
<evidence type="ECO:0000256" key="2">
    <source>
        <dbReference type="ARBA" id="ARBA00007870"/>
    </source>
</evidence>
<dbReference type="SUPFAM" id="SSF48179">
    <property type="entry name" value="6-phosphogluconate dehydrogenase C-terminal domain-like"/>
    <property type="match status" value="1"/>
</dbReference>
<evidence type="ECO:0000256" key="7">
    <source>
        <dbReference type="ARBA" id="ARBA00023002"/>
    </source>
</evidence>
<dbReference type="InterPro" id="IPR013332">
    <property type="entry name" value="KPR_N"/>
</dbReference>
<keyword evidence="7 10" id="KW-0560">Oxidoreductase</keyword>
<dbReference type="NCBIfam" id="TIGR00745">
    <property type="entry name" value="apbA_panE"/>
    <property type="match status" value="1"/>
</dbReference>
<keyword evidence="14" id="KW-1185">Reference proteome</keyword>
<comment type="function">
    <text evidence="10">Catalyzes the NADPH-dependent reduction of ketopantoate into pantoic acid.</text>
</comment>
<protein>
    <recommendedName>
        <fullName evidence="4 10">2-dehydropantoate 2-reductase</fullName>
        <ecNumber evidence="3 10">1.1.1.169</ecNumber>
    </recommendedName>
    <alternativeName>
        <fullName evidence="8 10">Ketopantoate reductase</fullName>
    </alternativeName>
</protein>
<evidence type="ECO:0000259" key="11">
    <source>
        <dbReference type="Pfam" id="PF02558"/>
    </source>
</evidence>
<dbReference type="Gene3D" id="3.40.50.720">
    <property type="entry name" value="NAD(P)-binding Rossmann-like Domain"/>
    <property type="match status" value="1"/>
</dbReference>
<proteinExistence type="inferred from homology"/>
<dbReference type="GO" id="GO:0008677">
    <property type="term" value="F:2-dehydropantoate 2-reductase activity"/>
    <property type="evidence" value="ECO:0007669"/>
    <property type="project" value="UniProtKB-EC"/>
</dbReference>
<evidence type="ECO:0000256" key="4">
    <source>
        <dbReference type="ARBA" id="ARBA00019465"/>
    </source>
</evidence>
<comment type="catalytic activity">
    <reaction evidence="9 10">
        <text>(R)-pantoate + NADP(+) = 2-dehydropantoate + NADPH + H(+)</text>
        <dbReference type="Rhea" id="RHEA:16233"/>
        <dbReference type="ChEBI" id="CHEBI:11561"/>
        <dbReference type="ChEBI" id="CHEBI:15378"/>
        <dbReference type="ChEBI" id="CHEBI:15980"/>
        <dbReference type="ChEBI" id="CHEBI:57783"/>
        <dbReference type="ChEBI" id="CHEBI:58349"/>
        <dbReference type="EC" id="1.1.1.169"/>
    </reaction>
</comment>
<keyword evidence="5 10" id="KW-0566">Pantothenate biosynthesis</keyword>
<dbReference type="InterPro" id="IPR036291">
    <property type="entry name" value="NAD(P)-bd_dom_sf"/>
</dbReference>
<dbReference type="InterPro" id="IPR008927">
    <property type="entry name" value="6-PGluconate_DH-like_C_sf"/>
</dbReference>
<dbReference type="InterPro" id="IPR013752">
    <property type="entry name" value="KPA_reductase"/>
</dbReference>
<keyword evidence="6 10" id="KW-0521">NADP</keyword>
<evidence type="ECO:0000256" key="9">
    <source>
        <dbReference type="ARBA" id="ARBA00048793"/>
    </source>
</evidence>
<feature type="domain" description="Ketopantoate reductase N-terminal" evidence="11">
    <location>
        <begin position="5"/>
        <end position="154"/>
    </location>
</feature>
<dbReference type="InterPro" id="IPR013328">
    <property type="entry name" value="6PGD_dom2"/>
</dbReference>
<gene>
    <name evidence="13" type="ORF">NM686_000750</name>
</gene>
<evidence type="ECO:0000256" key="10">
    <source>
        <dbReference type="RuleBase" id="RU362068"/>
    </source>
</evidence>
<accession>A0ABY7GKP0</accession>
<evidence type="ECO:0000313" key="13">
    <source>
        <dbReference type="EMBL" id="WAR45069.1"/>
    </source>
</evidence>